<dbReference type="AlphaFoldDB" id="A0A9W9SNT6"/>
<keyword evidence="3" id="KW-1185">Reference proteome</keyword>
<reference evidence="2" key="1">
    <citation type="submission" date="2022-11" db="EMBL/GenBank/DDBJ databases">
        <authorList>
            <person name="Petersen C."/>
        </authorList>
    </citation>
    <scope>NUCLEOTIDE SEQUENCE</scope>
    <source>
        <strain evidence="2">IBT 29864</strain>
    </source>
</reference>
<dbReference type="GeneID" id="81434334"/>
<proteinExistence type="predicted"/>
<gene>
    <name evidence="2" type="ORF">N7496_002226</name>
</gene>
<evidence type="ECO:0000313" key="2">
    <source>
        <dbReference type="EMBL" id="KAJ5379798.1"/>
    </source>
</evidence>
<evidence type="ECO:0000256" key="1">
    <source>
        <dbReference type="SAM" id="MobiDB-lite"/>
    </source>
</evidence>
<organism evidence="2 3">
    <name type="scientific">Penicillium cataractarum</name>
    <dbReference type="NCBI Taxonomy" id="2100454"/>
    <lineage>
        <taxon>Eukaryota</taxon>
        <taxon>Fungi</taxon>
        <taxon>Dikarya</taxon>
        <taxon>Ascomycota</taxon>
        <taxon>Pezizomycotina</taxon>
        <taxon>Eurotiomycetes</taxon>
        <taxon>Eurotiomycetidae</taxon>
        <taxon>Eurotiales</taxon>
        <taxon>Aspergillaceae</taxon>
        <taxon>Penicillium</taxon>
    </lineage>
</organism>
<accession>A0A9W9SNT6</accession>
<name>A0A9W9SNT6_9EURO</name>
<feature type="region of interest" description="Disordered" evidence="1">
    <location>
        <begin position="1"/>
        <end position="32"/>
    </location>
</feature>
<dbReference type="Proteomes" id="UP001147782">
    <property type="component" value="Unassembled WGS sequence"/>
</dbReference>
<dbReference type="RefSeq" id="XP_056557369.1">
    <property type="nucleotide sequence ID" value="XM_056695157.1"/>
</dbReference>
<dbReference type="OrthoDB" id="185618at2759"/>
<dbReference type="EMBL" id="JAPZBS010000002">
    <property type="protein sequence ID" value="KAJ5379798.1"/>
    <property type="molecule type" value="Genomic_DNA"/>
</dbReference>
<comment type="caution">
    <text evidence="2">The sequence shown here is derived from an EMBL/GenBank/DDBJ whole genome shotgun (WGS) entry which is preliminary data.</text>
</comment>
<reference evidence="2" key="2">
    <citation type="journal article" date="2023" name="IMA Fungus">
        <title>Comparative genomic study of the Penicillium genus elucidates a diverse pangenome and 15 lateral gene transfer events.</title>
        <authorList>
            <person name="Petersen C."/>
            <person name="Sorensen T."/>
            <person name="Nielsen M.R."/>
            <person name="Sondergaard T.E."/>
            <person name="Sorensen J.L."/>
            <person name="Fitzpatrick D.A."/>
            <person name="Frisvad J.C."/>
            <person name="Nielsen K.L."/>
        </authorList>
    </citation>
    <scope>NUCLEOTIDE SEQUENCE</scope>
    <source>
        <strain evidence="2">IBT 29864</strain>
    </source>
</reference>
<evidence type="ECO:0000313" key="3">
    <source>
        <dbReference type="Proteomes" id="UP001147782"/>
    </source>
</evidence>
<protein>
    <submittedName>
        <fullName evidence="2">Uncharacterized protein</fullName>
    </submittedName>
</protein>
<sequence length="65" mass="7146">MSKRLADGLQGGSDRMHEFGMMGTPEEKPQRATAAQLANRKSGQVVEELSPTNARCWDVSRTRLG</sequence>